<dbReference type="SMART" id="SM00237">
    <property type="entry name" value="Calx_beta"/>
    <property type="match status" value="2"/>
</dbReference>
<keyword evidence="1" id="KW-0732">Signal</keyword>
<dbReference type="AlphaFoldDB" id="A0A8X6JBM9"/>
<sequence>MEKRHMTASTNVGAFRKAVFPTSDGSLTGPFKAVASSDLEMGHGTIHFEDGEIQRITGKSDGVKEPVEDFVVAMFDDHDPSINSSTSITIISNDNSLSGSPGVFEFRESQMTVRESLRKAILTIKRTGGTDGPVSLRLRTVDGTALQTQDYKPISKVIHFNAGEQEKTCEIDIIDDNIPEGLKQFRVGLFDPTNGAILGPNSIVNVIIMDDDTLTARPVVPRSGETRFFLKDTTLVVARGSPVVTFVIRREGGSLEPATVFMESFDNTAKANIDYKNVRGDVTFDKNEVEVALRIKLIDIPEHHGFNSFQVRISNPSTGSVVLGKDILTIFIENESKPHAGQGFGTHGSISASFGPNIRSDSQIVTTHTKSKNIMTGGFDSNLKVDSNMRFLTDQRVASSGGVLTSGSRALSTLGSLTSGLFSSESGSISAGFSGSRPISSEISGSSSRSSGQTITSTGFQTQGTSPITCAPGLIFRSCSSTCPKYCNLEADPTSCNKGCISGCFCPDGLLIESFDSPRCLHPSQCPGGERTAGISLGSGGSGGSLLGGLLG</sequence>
<dbReference type="InterPro" id="IPR051171">
    <property type="entry name" value="CaCA"/>
</dbReference>
<dbReference type="PANTHER" id="PTHR11878:SF65">
    <property type="entry name" value="NA_CA-EXCHANGE PROTEIN, ISOFORM G"/>
    <property type="match status" value="1"/>
</dbReference>
<dbReference type="Pfam" id="PF01826">
    <property type="entry name" value="TIL"/>
    <property type="match status" value="1"/>
</dbReference>
<dbReference type="InterPro" id="IPR036084">
    <property type="entry name" value="Ser_inhib-like_sf"/>
</dbReference>
<evidence type="ECO:0000259" key="6">
    <source>
        <dbReference type="SMART" id="SM00237"/>
    </source>
</evidence>
<evidence type="ECO:0000256" key="2">
    <source>
        <dbReference type="ARBA" id="ARBA00022737"/>
    </source>
</evidence>
<dbReference type="InterPro" id="IPR003644">
    <property type="entry name" value="Calx_beta"/>
</dbReference>
<dbReference type="OrthoDB" id="6498696at2759"/>
<comment type="caution">
    <text evidence="7">The sequence shown here is derived from an EMBL/GenBank/DDBJ whole genome shotgun (WGS) entry which is preliminary data.</text>
</comment>
<dbReference type="PANTHER" id="PTHR11878">
    <property type="entry name" value="SODIUM/CALCIUM EXCHANGER"/>
    <property type="match status" value="1"/>
</dbReference>
<dbReference type="Pfam" id="PF03160">
    <property type="entry name" value="Calx-beta"/>
    <property type="match status" value="2"/>
</dbReference>
<organism evidence="7 8">
    <name type="scientific">Trichonephila clavata</name>
    <name type="common">Joro spider</name>
    <name type="synonym">Nephila clavata</name>
    <dbReference type="NCBI Taxonomy" id="2740835"/>
    <lineage>
        <taxon>Eukaryota</taxon>
        <taxon>Metazoa</taxon>
        <taxon>Ecdysozoa</taxon>
        <taxon>Arthropoda</taxon>
        <taxon>Chelicerata</taxon>
        <taxon>Arachnida</taxon>
        <taxon>Araneae</taxon>
        <taxon>Araneomorphae</taxon>
        <taxon>Entelegynae</taxon>
        <taxon>Araneoidea</taxon>
        <taxon>Nephilidae</taxon>
        <taxon>Trichonephila</taxon>
    </lineage>
</organism>
<evidence type="ECO:0000313" key="8">
    <source>
        <dbReference type="Proteomes" id="UP000887116"/>
    </source>
</evidence>
<dbReference type="SUPFAM" id="SSF57567">
    <property type="entry name" value="Serine protease inhibitors"/>
    <property type="match status" value="1"/>
</dbReference>
<keyword evidence="7" id="KW-0675">Receptor</keyword>
<feature type="compositionally biased region" description="Low complexity" evidence="5">
    <location>
        <begin position="425"/>
        <end position="459"/>
    </location>
</feature>
<evidence type="ECO:0000256" key="4">
    <source>
        <dbReference type="ARBA" id="ARBA00023065"/>
    </source>
</evidence>
<name>A0A8X6JBM9_TRICU</name>
<gene>
    <name evidence="7" type="primary">Gpr98</name>
    <name evidence="7" type="ORF">TNCT_554792</name>
</gene>
<dbReference type="GO" id="GO:0016020">
    <property type="term" value="C:membrane"/>
    <property type="evidence" value="ECO:0007669"/>
    <property type="project" value="InterPro"/>
</dbReference>
<dbReference type="SUPFAM" id="SSF141072">
    <property type="entry name" value="CalX-like"/>
    <property type="match status" value="3"/>
</dbReference>
<accession>A0A8X6JBM9</accession>
<dbReference type="Proteomes" id="UP000887116">
    <property type="component" value="Unassembled WGS sequence"/>
</dbReference>
<feature type="domain" description="Calx-beta" evidence="6">
    <location>
        <begin position="204"/>
        <end position="314"/>
    </location>
</feature>
<keyword evidence="3" id="KW-0106">Calcium</keyword>
<dbReference type="GO" id="GO:0007154">
    <property type="term" value="P:cell communication"/>
    <property type="evidence" value="ECO:0007669"/>
    <property type="project" value="InterPro"/>
</dbReference>
<dbReference type="Gene3D" id="2.60.40.2030">
    <property type="match status" value="2"/>
</dbReference>
<keyword evidence="4" id="KW-0406">Ion transport</keyword>
<evidence type="ECO:0000256" key="1">
    <source>
        <dbReference type="ARBA" id="ARBA00022729"/>
    </source>
</evidence>
<evidence type="ECO:0000256" key="5">
    <source>
        <dbReference type="SAM" id="MobiDB-lite"/>
    </source>
</evidence>
<feature type="domain" description="Calx-beta" evidence="6">
    <location>
        <begin position="86"/>
        <end position="190"/>
    </location>
</feature>
<dbReference type="EMBL" id="BMAO01015247">
    <property type="protein sequence ID" value="GFR00441.1"/>
    <property type="molecule type" value="Genomic_DNA"/>
</dbReference>
<feature type="region of interest" description="Disordered" evidence="5">
    <location>
        <begin position="425"/>
        <end position="460"/>
    </location>
</feature>
<dbReference type="CDD" id="cd19941">
    <property type="entry name" value="TIL"/>
    <property type="match status" value="1"/>
</dbReference>
<dbReference type="InterPro" id="IPR002919">
    <property type="entry name" value="TIL_dom"/>
</dbReference>
<proteinExistence type="predicted"/>
<protein>
    <submittedName>
        <fullName evidence="7">G-protein coupled receptor 98</fullName>
    </submittedName>
</protein>
<evidence type="ECO:0000256" key="3">
    <source>
        <dbReference type="ARBA" id="ARBA00022837"/>
    </source>
</evidence>
<keyword evidence="4" id="KW-0813">Transport</keyword>
<dbReference type="InterPro" id="IPR038081">
    <property type="entry name" value="CalX-like_sf"/>
</dbReference>
<dbReference type="GO" id="GO:0030001">
    <property type="term" value="P:metal ion transport"/>
    <property type="evidence" value="ECO:0007669"/>
    <property type="project" value="TreeGrafter"/>
</dbReference>
<dbReference type="Gene3D" id="2.10.25.10">
    <property type="entry name" value="Laminin"/>
    <property type="match status" value="1"/>
</dbReference>
<reference evidence="7" key="1">
    <citation type="submission" date="2020-07" db="EMBL/GenBank/DDBJ databases">
        <title>Multicomponent nature underlies the extraordinary mechanical properties of spider dragline silk.</title>
        <authorList>
            <person name="Kono N."/>
            <person name="Nakamura H."/>
            <person name="Mori M."/>
            <person name="Yoshida Y."/>
            <person name="Ohtoshi R."/>
            <person name="Malay A.D."/>
            <person name="Moran D.A.P."/>
            <person name="Tomita M."/>
            <person name="Numata K."/>
            <person name="Arakawa K."/>
        </authorList>
    </citation>
    <scope>NUCLEOTIDE SEQUENCE</scope>
</reference>
<keyword evidence="8" id="KW-1185">Reference proteome</keyword>
<evidence type="ECO:0000313" key="7">
    <source>
        <dbReference type="EMBL" id="GFR00441.1"/>
    </source>
</evidence>
<keyword evidence="2" id="KW-0677">Repeat</keyword>